<reference evidence="1" key="1">
    <citation type="submission" date="2022-08" db="EMBL/GenBank/DDBJ databases">
        <title>Genome sequencing of Pelomonas sp. UHG3.</title>
        <authorList>
            <person name="So Y."/>
        </authorList>
    </citation>
    <scope>NUCLEOTIDE SEQUENCE</scope>
    <source>
        <strain evidence="1">UHG3</strain>
    </source>
</reference>
<keyword evidence="2" id="KW-1185">Reference proteome</keyword>
<organism evidence="1 2">
    <name type="scientific">Roseateles hydrophilus</name>
    <dbReference type="NCBI Taxonomy" id="2975054"/>
    <lineage>
        <taxon>Bacteria</taxon>
        <taxon>Pseudomonadati</taxon>
        <taxon>Pseudomonadota</taxon>
        <taxon>Betaproteobacteria</taxon>
        <taxon>Burkholderiales</taxon>
        <taxon>Sphaerotilaceae</taxon>
        <taxon>Roseateles</taxon>
    </lineage>
</organism>
<evidence type="ECO:0000313" key="2">
    <source>
        <dbReference type="Proteomes" id="UP001076464"/>
    </source>
</evidence>
<gene>
    <name evidence="1" type="ORF">NYO99_03785</name>
</gene>
<dbReference type="Proteomes" id="UP001076464">
    <property type="component" value="Unassembled WGS sequence"/>
</dbReference>
<dbReference type="EMBL" id="JAPPUY010000001">
    <property type="protein sequence ID" value="MCY4744084.1"/>
    <property type="molecule type" value="Genomic_DNA"/>
</dbReference>
<accession>A0ACC6C746</accession>
<name>A0ACC6C746_9BURK</name>
<sequence length="441" mass="49629">MATLTLKNKKPAAKTARTADGEKRGPLRGKGVSKPRPTLARAQADRAEREARYQQAQQAKQERERGAAQRQDRQERPARPKPTGFRPEQPPQRGEPLRRDDRDDRDHRGGRPAPRSGGFNPDAPQRAPRGEPVRRSEHRDERPGDRPRDDRPPRVDQRRVAHRGPDFVPPTARRNPAREVDAEDGDRLSKRMSELKLASRREADEWIAAGWVRVDGKVAVLGQRVVGDVQIDIDPAARQAQAQLVTVLLHKPIGYVSGQAEDGYEPAVVLFQQENRWKDDPSGIKPHPNHHRHLAPAGRLDIDSTGLLVLTQDGRIAKALIGDDSDIEKEYLVRVEYVGLPGDEPVPEGTLPNSALSNNKLALLNHGLALDGETLKPAKVSWQNEQQLRFVLREGKKRQIRRMCELVGLKVVGLKRVRIGRIPLGHLPVGQWRYLAPWERF</sequence>
<proteinExistence type="predicted"/>
<comment type="caution">
    <text evidence="1">The sequence shown here is derived from an EMBL/GenBank/DDBJ whole genome shotgun (WGS) entry which is preliminary data.</text>
</comment>
<evidence type="ECO:0000313" key="1">
    <source>
        <dbReference type="EMBL" id="MCY4744084.1"/>
    </source>
</evidence>
<protein>
    <submittedName>
        <fullName evidence="1">Pseudouridine synthase</fullName>
    </submittedName>
</protein>